<name>A0A8X7BXF1_9ARAC</name>
<dbReference type="EMBL" id="BMAV01004870">
    <property type="protein sequence ID" value="GFY45454.1"/>
    <property type="molecule type" value="Genomic_DNA"/>
</dbReference>
<reference evidence="1" key="1">
    <citation type="submission" date="2020-08" db="EMBL/GenBank/DDBJ databases">
        <title>Multicomponent nature underlies the extraordinary mechanical properties of spider dragline silk.</title>
        <authorList>
            <person name="Kono N."/>
            <person name="Nakamura H."/>
            <person name="Mori M."/>
            <person name="Yoshida Y."/>
            <person name="Ohtoshi R."/>
            <person name="Malay A.D."/>
            <person name="Moran D.A.P."/>
            <person name="Tomita M."/>
            <person name="Numata K."/>
            <person name="Arakawa K."/>
        </authorList>
    </citation>
    <scope>NUCLEOTIDE SEQUENCE</scope>
</reference>
<protein>
    <submittedName>
        <fullName evidence="1">Transposon Tf2-9 polyprotein</fullName>
    </submittedName>
</protein>
<dbReference type="AlphaFoldDB" id="A0A8X7BXF1"/>
<gene>
    <name evidence="1" type="primary">Tf2-9_365</name>
    <name evidence="1" type="ORF">TNIN_203961</name>
</gene>
<keyword evidence="2" id="KW-1185">Reference proteome</keyword>
<proteinExistence type="predicted"/>
<accession>A0A8X7BXF1</accession>
<dbReference type="Proteomes" id="UP000886998">
    <property type="component" value="Unassembled WGS sequence"/>
</dbReference>
<evidence type="ECO:0000313" key="2">
    <source>
        <dbReference type="Proteomes" id="UP000886998"/>
    </source>
</evidence>
<dbReference type="InterPro" id="IPR021109">
    <property type="entry name" value="Peptidase_aspartic_dom_sf"/>
</dbReference>
<sequence length="101" mass="11327">MCLADGQQSTSFVQKATVLITIGGRTFLIDLIFLPHAKGNRTLLGVDLLRTSGIVLDMRNNFWCFGDKPSFSTPFSKDAPLIVVLVPQIRFPVRFHYKEPC</sequence>
<dbReference type="Gene3D" id="2.40.70.10">
    <property type="entry name" value="Acid Proteases"/>
    <property type="match status" value="1"/>
</dbReference>
<evidence type="ECO:0000313" key="1">
    <source>
        <dbReference type="EMBL" id="GFY45454.1"/>
    </source>
</evidence>
<comment type="caution">
    <text evidence="1">The sequence shown here is derived from an EMBL/GenBank/DDBJ whole genome shotgun (WGS) entry which is preliminary data.</text>
</comment>
<organism evidence="1 2">
    <name type="scientific">Trichonephila inaurata madagascariensis</name>
    <dbReference type="NCBI Taxonomy" id="2747483"/>
    <lineage>
        <taxon>Eukaryota</taxon>
        <taxon>Metazoa</taxon>
        <taxon>Ecdysozoa</taxon>
        <taxon>Arthropoda</taxon>
        <taxon>Chelicerata</taxon>
        <taxon>Arachnida</taxon>
        <taxon>Araneae</taxon>
        <taxon>Araneomorphae</taxon>
        <taxon>Entelegynae</taxon>
        <taxon>Araneoidea</taxon>
        <taxon>Nephilidae</taxon>
        <taxon>Trichonephila</taxon>
        <taxon>Trichonephila inaurata</taxon>
    </lineage>
</organism>
<dbReference type="OrthoDB" id="8054169at2759"/>